<feature type="transmembrane region" description="Helical" evidence="17">
    <location>
        <begin position="71"/>
        <end position="95"/>
    </location>
</feature>
<evidence type="ECO:0000256" key="15">
    <source>
        <dbReference type="NCBIfam" id="TIGR00560"/>
    </source>
</evidence>
<dbReference type="InterPro" id="IPR043130">
    <property type="entry name" value="CDP-OH_PTrfase_TM_dom"/>
</dbReference>
<evidence type="ECO:0000313" key="18">
    <source>
        <dbReference type="EMBL" id="MBK1790008.1"/>
    </source>
</evidence>
<keyword evidence="13" id="KW-1208">Phospholipid metabolism</keyword>
<evidence type="ECO:0000256" key="12">
    <source>
        <dbReference type="ARBA" id="ARBA00023209"/>
    </source>
</evidence>
<comment type="catalytic activity">
    <reaction evidence="14">
        <text>a CDP-1,2-diacyl-sn-glycerol + sn-glycerol 3-phosphate = a 1,2-diacyl-sn-glycero-3-phospho-(1'-sn-glycero-3'-phosphate) + CMP + H(+)</text>
        <dbReference type="Rhea" id="RHEA:12593"/>
        <dbReference type="ChEBI" id="CHEBI:15378"/>
        <dbReference type="ChEBI" id="CHEBI:57597"/>
        <dbReference type="ChEBI" id="CHEBI:58332"/>
        <dbReference type="ChEBI" id="CHEBI:60110"/>
        <dbReference type="ChEBI" id="CHEBI:60377"/>
        <dbReference type="EC" id="2.7.8.5"/>
    </reaction>
</comment>
<feature type="transmembrane region" description="Helical" evidence="17">
    <location>
        <begin position="163"/>
        <end position="184"/>
    </location>
</feature>
<dbReference type="GO" id="GO:0008444">
    <property type="term" value="F:CDP-diacylglycerol-glycerol-3-phosphate 3-phosphatidyltransferase activity"/>
    <property type="evidence" value="ECO:0007669"/>
    <property type="project" value="UniProtKB-UniRule"/>
</dbReference>
<reference evidence="18" key="1">
    <citation type="submission" date="2021-01" db="EMBL/GenBank/DDBJ databases">
        <title>Modified the classification status of verrucomicrobia.</title>
        <authorList>
            <person name="Feng X."/>
        </authorList>
    </citation>
    <scope>NUCLEOTIDE SEQUENCE</scope>
    <source>
        <strain evidence="18">_KCTC 22039</strain>
    </source>
</reference>
<keyword evidence="11 17" id="KW-0472">Membrane</keyword>
<dbReference type="InterPro" id="IPR050324">
    <property type="entry name" value="CDP-alcohol_PTase-I"/>
</dbReference>
<dbReference type="InterPro" id="IPR048254">
    <property type="entry name" value="CDP_ALCOHOL_P_TRANSF_CS"/>
</dbReference>
<evidence type="ECO:0000256" key="7">
    <source>
        <dbReference type="ARBA" id="ARBA00022679"/>
    </source>
</evidence>
<protein>
    <recommendedName>
        <fullName evidence="5 15">CDP-diacylglycerol--glycerol-3-phosphate 3-phosphatidyltransferase</fullName>
        <ecNumber evidence="4 15">2.7.8.5</ecNumber>
    </recommendedName>
</protein>
<evidence type="ECO:0000256" key="10">
    <source>
        <dbReference type="ARBA" id="ARBA00023098"/>
    </source>
</evidence>
<dbReference type="EMBL" id="JAENIM010000012">
    <property type="protein sequence ID" value="MBK1790008.1"/>
    <property type="molecule type" value="Genomic_DNA"/>
</dbReference>
<evidence type="ECO:0000256" key="3">
    <source>
        <dbReference type="ARBA" id="ARBA00010441"/>
    </source>
</evidence>
<dbReference type="NCBIfam" id="TIGR00560">
    <property type="entry name" value="pgsA"/>
    <property type="match status" value="1"/>
</dbReference>
<comment type="similarity">
    <text evidence="3 16">Belongs to the CDP-alcohol phosphatidyltransferase class-I family.</text>
</comment>
<evidence type="ECO:0000256" key="14">
    <source>
        <dbReference type="ARBA" id="ARBA00048586"/>
    </source>
</evidence>
<evidence type="ECO:0000256" key="17">
    <source>
        <dbReference type="SAM" id="Phobius"/>
    </source>
</evidence>
<dbReference type="InterPro" id="IPR004570">
    <property type="entry name" value="Phosphatidylglycerol_P_synth"/>
</dbReference>
<keyword evidence="12" id="KW-0594">Phospholipid biosynthesis</keyword>
<accession>A0A8J7SKV4</accession>
<keyword evidence="19" id="KW-1185">Reference proteome</keyword>
<dbReference type="EC" id="2.7.8.5" evidence="4 15"/>
<evidence type="ECO:0000256" key="4">
    <source>
        <dbReference type="ARBA" id="ARBA00013170"/>
    </source>
</evidence>
<evidence type="ECO:0000256" key="6">
    <source>
        <dbReference type="ARBA" id="ARBA00022516"/>
    </source>
</evidence>
<sequence length="196" mass="22197">MNLPNTITLLRLVLTAIFCLAASYPGKIGYAIALITFVIAAISDFFDGYLARKLNLVTSMGKLLDPLADKILVCAGFVFLTAANLCPAWITALILCREFLVTGIRQIAVEKGTVIAADKLGKWKTTFQLTYVITLLVHLMLREYSEFNWFFGFFNWLSQPTNFLVPTSLWLAVIFTVYSGYSYFWNARDMIFDRDQ</sequence>
<dbReference type="Pfam" id="PF01066">
    <property type="entry name" value="CDP-OH_P_transf"/>
    <property type="match status" value="1"/>
</dbReference>
<keyword evidence="10" id="KW-0443">Lipid metabolism</keyword>
<comment type="caution">
    <text evidence="18">The sequence shown here is derived from an EMBL/GenBank/DDBJ whole genome shotgun (WGS) entry which is preliminary data.</text>
</comment>
<dbReference type="Gene3D" id="1.20.120.1760">
    <property type="match status" value="1"/>
</dbReference>
<comment type="subcellular location">
    <subcellularLocation>
        <location evidence="1">Membrane</location>
        <topology evidence="1">Multi-pass membrane protein</topology>
    </subcellularLocation>
</comment>
<evidence type="ECO:0000256" key="1">
    <source>
        <dbReference type="ARBA" id="ARBA00004141"/>
    </source>
</evidence>
<name>A0A8J7SKV4_9BACT</name>
<dbReference type="GO" id="GO:0046474">
    <property type="term" value="P:glycerophospholipid biosynthetic process"/>
    <property type="evidence" value="ECO:0007669"/>
    <property type="project" value="TreeGrafter"/>
</dbReference>
<dbReference type="PANTHER" id="PTHR14269">
    <property type="entry name" value="CDP-DIACYLGLYCEROL--GLYCEROL-3-PHOSPHATE 3-PHOSPHATIDYLTRANSFERASE-RELATED"/>
    <property type="match status" value="1"/>
</dbReference>
<feature type="transmembrane region" description="Helical" evidence="17">
    <location>
        <begin position="31"/>
        <end position="50"/>
    </location>
</feature>
<evidence type="ECO:0000256" key="8">
    <source>
        <dbReference type="ARBA" id="ARBA00022692"/>
    </source>
</evidence>
<dbReference type="PANTHER" id="PTHR14269:SF62">
    <property type="entry name" value="CDP-DIACYLGLYCEROL--GLYCEROL-3-PHOSPHATE 3-PHOSPHATIDYLTRANSFERASE 1, CHLOROPLASTIC"/>
    <property type="match status" value="1"/>
</dbReference>
<dbReference type="InterPro" id="IPR000462">
    <property type="entry name" value="CDP-OH_P_trans"/>
</dbReference>
<dbReference type="PIRSF" id="PIRSF000847">
    <property type="entry name" value="Phos_ph_gly_syn"/>
    <property type="match status" value="1"/>
</dbReference>
<keyword evidence="6" id="KW-0444">Lipid biosynthesis</keyword>
<gene>
    <name evidence="18" type="primary">pgsA</name>
    <name evidence="18" type="ORF">JIN82_02435</name>
</gene>
<organism evidence="18 19">
    <name type="scientific">Persicirhabdus sediminis</name>
    <dbReference type="NCBI Taxonomy" id="454144"/>
    <lineage>
        <taxon>Bacteria</taxon>
        <taxon>Pseudomonadati</taxon>
        <taxon>Verrucomicrobiota</taxon>
        <taxon>Verrucomicrobiia</taxon>
        <taxon>Verrucomicrobiales</taxon>
        <taxon>Verrucomicrobiaceae</taxon>
        <taxon>Persicirhabdus</taxon>
    </lineage>
</organism>
<keyword evidence="8 17" id="KW-0812">Transmembrane</keyword>
<keyword evidence="9 17" id="KW-1133">Transmembrane helix</keyword>
<evidence type="ECO:0000313" key="19">
    <source>
        <dbReference type="Proteomes" id="UP000624703"/>
    </source>
</evidence>
<evidence type="ECO:0000256" key="11">
    <source>
        <dbReference type="ARBA" id="ARBA00023136"/>
    </source>
</evidence>
<proteinExistence type="inferred from homology"/>
<dbReference type="AlphaFoldDB" id="A0A8J7SKV4"/>
<evidence type="ECO:0000256" key="5">
    <source>
        <dbReference type="ARBA" id="ARBA00014944"/>
    </source>
</evidence>
<dbReference type="RefSeq" id="WP_200310050.1">
    <property type="nucleotide sequence ID" value="NZ_JAENIM010000012.1"/>
</dbReference>
<comment type="pathway">
    <text evidence="2">Phospholipid metabolism; phosphatidylglycerol biosynthesis; phosphatidylglycerol from CDP-diacylglycerol: step 1/2.</text>
</comment>
<evidence type="ECO:0000256" key="9">
    <source>
        <dbReference type="ARBA" id="ARBA00022989"/>
    </source>
</evidence>
<dbReference type="PROSITE" id="PS00379">
    <property type="entry name" value="CDP_ALCOHOL_P_TRANSF"/>
    <property type="match status" value="1"/>
</dbReference>
<dbReference type="GO" id="GO:0016020">
    <property type="term" value="C:membrane"/>
    <property type="evidence" value="ECO:0007669"/>
    <property type="project" value="UniProtKB-SubCell"/>
</dbReference>
<evidence type="ECO:0000256" key="13">
    <source>
        <dbReference type="ARBA" id="ARBA00023264"/>
    </source>
</evidence>
<evidence type="ECO:0000256" key="16">
    <source>
        <dbReference type="RuleBase" id="RU003750"/>
    </source>
</evidence>
<keyword evidence="7 16" id="KW-0808">Transferase</keyword>
<evidence type="ECO:0000256" key="2">
    <source>
        <dbReference type="ARBA" id="ARBA00005042"/>
    </source>
</evidence>
<dbReference type="Proteomes" id="UP000624703">
    <property type="component" value="Unassembled WGS sequence"/>
</dbReference>